<sequence>MVLEKVPSYTIGNLALAVAELYHPVYRNSPNKAVRIIGENAGEKLHEVMATAGEMGAATPIGENFLEIPLTFKQDNCAGKEYNSFDTPGASVDQLKQTIKHYEQQPR</sequence>
<name>A0A645AYZ2_9ZZZZ</name>
<proteinExistence type="predicted"/>
<dbReference type="InterPro" id="IPR003869">
    <property type="entry name" value="Polysac_CapD-like"/>
</dbReference>
<accession>A0A645AYZ2</accession>
<dbReference type="Pfam" id="PF02719">
    <property type="entry name" value="Polysacc_synt_2"/>
    <property type="match status" value="1"/>
</dbReference>
<feature type="domain" description="Polysaccharide biosynthesis protein CapD-like" evidence="1">
    <location>
        <begin position="2"/>
        <end position="63"/>
    </location>
</feature>
<protein>
    <recommendedName>
        <fullName evidence="1">Polysaccharide biosynthesis protein CapD-like domain-containing protein</fullName>
    </recommendedName>
</protein>
<organism evidence="2">
    <name type="scientific">bioreactor metagenome</name>
    <dbReference type="NCBI Taxonomy" id="1076179"/>
    <lineage>
        <taxon>unclassified sequences</taxon>
        <taxon>metagenomes</taxon>
        <taxon>ecological metagenomes</taxon>
    </lineage>
</organism>
<evidence type="ECO:0000313" key="2">
    <source>
        <dbReference type="EMBL" id="MPM57998.1"/>
    </source>
</evidence>
<dbReference type="EMBL" id="VSSQ01016548">
    <property type="protein sequence ID" value="MPM57998.1"/>
    <property type="molecule type" value="Genomic_DNA"/>
</dbReference>
<dbReference type="Gene3D" id="3.40.50.720">
    <property type="entry name" value="NAD(P)-binding Rossmann-like Domain"/>
    <property type="match status" value="1"/>
</dbReference>
<evidence type="ECO:0000259" key="1">
    <source>
        <dbReference type="Pfam" id="PF02719"/>
    </source>
</evidence>
<reference evidence="2" key="1">
    <citation type="submission" date="2019-08" db="EMBL/GenBank/DDBJ databases">
        <authorList>
            <person name="Kucharzyk K."/>
            <person name="Murdoch R.W."/>
            <person name="Higgins S."/>
            <person name="Loffler F."/>
        </authorList>
    </citation>
    <scope>NUCLEOTIDE SEQUENCE</scope>
</reference>
<gene>
    <name evidence="2" type="ORF">SDC9_104827</name>
</gene>
<comment type="caution">
    <text evidence="2">The sequence shown here is derived from an EMBL/GenBank/DDBJ whole genome shotgun (WGS) entry which is preliminary data.</text>
</comment>
<dbReference type="AlphaFoldDB" id="A0A645AYZ2"/>